<dbReference type="InterPro" id="IPR051211">
    <property type="entry name" value="PG_lysyltransferase"/>
</dbReference>
<protein>
    <submittedName>
        <fullName evidence="9">Bifunctional lysylphosphatidylglycerol flippase/synthetase MprF</fullName>
    </submittedName>
</protein>
<keyword evidence="11" id="KW-1185">Reference proteome</keyword>
<reference evidence="10" key="1">
    <citation type="journal article" date="2015" name="Genome Announc.">
        <title>Draft Genome Sequence of Tolypothrix boutellei Strain VB521301.</title>
        <authorList>
            <person name="Chandrababunaidu M.M."/>
            <person name="Singh D."/>
            <person name="Sen D."/>
            <person name="Bhan S."/>
            <person name="Das S."/>
            <person name="Gupta A."/>
            <person name="Adhikary S.P."/>
            <person name="Tripathy S."/>
        </authorList>
    </citation>
    <scope>NUCLEOTIDE SEQUENCE</scope>
    <source>
        <strain evidence="10">VB521301</strain>
    </source>
</reference>
<dbReference type="GO" id="GO:0055091">
    <property type="term" value="P:phospholipid homeostasis"/>
    <property type="evidence" value="ECO:0007669"/>
    <property type="project" value="TreeGrafter"/>
</dbReference>
<dbReference type="Pfam" id="PF16995">
    <property type="entry name" value="tRNA-synt_2_TM"/>
    <property type="match status" value="1"/>
</dbReference>
<name>A0A0C1QRQ8_9CYAN</name>
<keyword evidence="5 6" id="KW-0472">Membrane</keyword>
<dbReference type="STRING" id="1479485.DA73_0234500"/>
<accession>A0A0C1QRQ8</accession>
<feature type="domain" description="Lysyl-tRNA synthetase N-terminal transmembrane region" evidence="8">
    <location>
        <begin position="18"/>
        <end position="147"/>
    </location>
</feature>
<comment type="subcellular location">
    <subcellularLocation>
        <location evidence="1">Cell membrane</location>
        <topology evidence="1">Multi-pass membrane protein</topology>
    </subcellularLocation>
</comment>
<gene>
    <name evidence="10" type="ORF">DA73_0234500</name>
    <name evidence="9" type="ORF">DA73_0400035680</name>
</gene>
<evidence type="ECO:0000256" key="5">
    <source>
        <dbReference type="ARBA" id="ARBA00023136"/>
    </source>
</evidence>
<comment type="caution">
    <text evidence="10">The sequence shown here is derived from an EMBL/GenBank/DDBJ whole genome shotgun (WGS) entry which is preliminary data.</text>
</comment>
<feature type="transmembrane region" description="Helical" evidence="6">
    <location>
        <begin position="53"/>
        <end position="72"/>
    </location>
</feature>
<dbReference type="SUPFAM" id="SSF55729">
    <property type="entry name" value="Acyl-CoA N-acyltransferases (Nat)"/>
    <property type="match status" value="1"/>
</dbReference>
<dbReference type="AlphaFoldDB" id="A0A0C1QRQ8"/>
<evidence type="ECO:0000259" key="8">
    <source>
        <dbReference type="Pfam" id="PF16995"/>
    </source>
</evidence>
<proteinExistence type="predicted"/>
<dbReference type="Proteomes" id="UP000029738">
    <property type="component" value="Unassembled WGS sequence"/>
</dbReference>
<dbReference type="PANTHER" id="PTHR34697">
    <property type="entry name" value="PHOSPHATIDYLGLYCEROL LYSYLTRANSFERASE"/>
    <property type="match status" value="1"/>
</dbReference>
<evidence type="ECO:0000313" key="10">
    <source>
        <dbReference type="EMBL" id="KIE06498.1"/>
    </source>
</evidence>
<evidence type="ECO:0000256" key="2">
    <source>
        <dbReference type="ARBA" id="ARBA00022475"/>
    </source>
</evidence>
<dbReference type="EMBL" id="JHEG02000059">
    <property type="protein sequence ID" value="KIE06498.1"/>
    <property type="molecule type" value="Genomic_DNA"/>
</dbReference>
<feature type="transmembrane region" description="Helical" evidence="6">
    <location>
        <begin position="197"/>
        <end position="217"/>
    </location>
</feature>
<feature type="transmembrane region" description="Helical" evidence="6">
    <location>
        <begin position="79"/>
        <end position="98"/>
    </location>
</feature>
<feature type="transmembrane region" description="Helical" evidence="6">
    <location>
        <begin position="104"/>
        <end position="120"/>
    </location>
</feature>
<dbReference type="InterPro" id="IPR016181">
    <property type="entry name" value="Acyl_CoA_acyltransferase"/>
</dbReference>
<evidence type="ECO:0000256" key="3">
    <source>
        <dbReference type="ARBA" id="ARBA00022692"/>
    </source>
</evidence>
<evidence type="ECO:0000313" key="9">
    <source>
        <dbReference type="EMBL" id="KAF3890196.1"/>
    </source>
</evidence>
<evidence type="ECO:0000256" key="4">
    <source>
        <dbReference type="ARBA" id="ARBA00022989"/>
    </source>
</evidence>
<dbReference type="PANTHER" id="PTHR34697:SF2">
    <property type="entry name" value="PHOSPHATIDYLGLYCEROL LYSYLTRANSFERASE"/>
    <property type="match status" value="1"/>
</dbReference>
<keyword evidence="3 6" id="KW-0812">Transmembrane</keyword>
<evidence type="ECO:0000256" key="1">
    <source>
        <dbReference type="ARBA" id="ARBA00004651"/>
    </source>
</evidence>
<dbReference type="RefSeq" id="WP_038091788.1">
    <property type="nucleotide sequence ID" value="NZ_JHEG04000001.1"/>
</dbReference>
<sequence length="556" mass="63234">MINDLKNRIGLWSAAFLTGLVGVVNLVSAVTPNLHDRTYWLKEFFPFDIRASGHIFAALTGFILLTLATNLLRRKRVAWLLTIGLLVISIASHLIKGLDYEESLLSGVLLVQLLLMRHLFKARSDRPSIAQGVKVLLGALLFTLAYGTIGFYLLDGKFSETFNWSEAIGQTLAMFFTEDNAGLQPTTRFGEFFANSIYIIAASTITYALFMLLRPVFLRNTATLRERQQAREIVEKYGRSSLAALTLLSDKSYFFSPSGKSAIAYVPKGRGAIALGDPIGPPEDCKEVITSFQIFCQQNDWYPAFYQILPDNIDIYKSLGFQILKIGEEAIVDLHSFTLQGKAGKNLRTSVNRMTKLGYEVQFFQPPIDHNFLRQLKSVSEEWLQMVQGSEKKFSLGWFDEDYLRQCEIAAVLSSQGEIVAFANILSEYQLNEMTLDLMRYRKSAEHGTMDFLFISMFQHYKEQGYDGFNIGLSALAGVGKTQESRRLEKVLHYLYNHLERFYNFQGLHMYKDKFHPRWEPRYLIYPNLATLPDIVVALIRADSGDRLLDYFNPGA</sequence>
<evidence type="ECO:0000256" key="6">
    <source>
        <dbReference type="SAM" id="Phobius"/>
    </source>
</evidence>
<reference evidence="9" key="2">
    <citation type="submission" date="2019-11" db="EMBL/GenBank/DDBJ databases">
        <title>Improved Assembly of Tolypothrix boutellei genome.</title>
        <authorList>
            <person name="Sarangi A.N."/>
            <person name="Mukherjee M."/>
            <person name="Ghosh S."/>
            <person name="Singh D."/>
            <person name="Das A."/>
            <person name="Kant S."/>
            <person name="Prusty A."/>
            <person name="Tripathy S."/>
        </authorList>
    </citation>
    <scope>NUCLEOTIDE SEQUENCE</scope>
    <source>
        <strain evidence="9">VB521301</strain>
    </source>
</reference>
<dbReference type="GO" id="GO:0005886">
    <property type="term" value="C:plasma membrane"/>
    <property type="evidence" value="ECO:0007669"/>
    <property type="project" value="UniProtKB-SubCell"/>
</dbReference>
<organism evidence="10">
    <name type="scientific">Tolypothrix bouteillei VB521301</name>
    <dbReference type="NCBI Taxonomy" id="1479485"/>
    <lineage>
        <taxon>Bacteria</taxon>
        <taxon>Bacillati</taxon>
        <taxon>Cyanobacteriota</taxon>
        <taxon>Cyanophyceae</taxon>
        <taxon>Nostocales</taxon>
        <taxon>Tolypothrichaceae</taxon>
        <taxon>Tolypothrix</taxon>
    </lineage>
</organism>
<dbReference type="InterPro" id="IPR031553">
    <property type="entry name" value="tRNA-synt_2_TM"/>
</dbReference>
<evidence type="ECO:0000313" key="11">
    <source>
        <dbReference type="Proteomes" id="UP000029738"/>
    </source>
</evidence>
<evidence type="ECO:0000259" key="7">
    <source>
        <dbReference type="Pfam" id="PF09924"/>
    </source>
</evidence>
<dbReference type="OrthoDB" id="145485at2"/>
<feature type="domain" description="Phosphatidylglycerol lysyltransferase C-terminal" evidence="7">
    <location>
        <begin position="231"/>
        <end position="526"/>
    </location>
</feature>
<keyword evidence="4 6" id="KW-1133">Transmembrane helix</keyword>
<keyword evidence="2" id="KW-1003">Cell membrane</keyword>
<dbReference type="InterPro" id="IPR024320">
    <property type="entry name" value="LPG_synthase_C"/>
</dbReference>
<dbReference type="GO" id="GO:0016755">
    <property type="term" value="F:aminoacyltransferase activity"/>
    <property type="evidence" value="ECO:0007669"/>
    <property type="project" value="TreeGrafter"/>
</dbReference>
<dbReference type="Pfam" id="PF09924">
    <property type="entry name" value="LPG_synthase_C"/>
    <property type="match status" value="1"/>
</dbReference>
<dbReference type="EMBL" id="JHEG04000001">
    <property type="protein sequence ID" value="KAF3890196.1"/>
    <property type="molecule type" value="Genomic_DNA"/>
</dbReference>
<feature type="transmembrane region" description="Helical" evidence="6">
    <location>
        <begin position="132"/>
        <end position="154"/>
    </location>
</feature>